<dbReference type="GO" id="GO:0005886">
    <property type="term" value="C:plasma membrane"/>
    <property type="evidence" value="ECO:0007669"/>
    <property type="project" value="TreeGrafter"/>
</dbReference>
<feature type="domain" description="G-protein coupled receptors family 1 profile" evidence="9">
    <location>
        <begin position="33"/>
        <end position="259"/>
    </location>
</feature>
<dbReference type="Gene3D" id="1.20.1070.10">
    <property type="entry name" value="Rhodopsin 7-helix transmembrane proteins"/>
    <property type="match status" value="1"/>
</dbReference>
<evidence type="ECO:0000259" key="9">
    <source>
        <dbReference type="PROSITE" id="PS50262"/>
    </source>
</evidence>
<evidence type="ECO:0000256" key="5">
    <source>
        <dbReference type="ARBA" id="ARBA00023136"/>
    </source>
</evidence>
<dbReference type="AlphaFoldDB" id="A0A068YJ91"/>
<protein>
    <submittedName>
        <fullName evidence="10">G-protein coupled receptor</fullName>
    </submittedName>
</protein>
<dbReference type="GO" id="GO:0004930">
    <property type="term" value="F:G protein-coupled receptor activity"/>
    <property type="evidence" value="ECO:0007669"/>
    <property type="project" value="UniProtKB-KW"/>
</dbReference>
<dbReference type="Pfam" id="PF00001">
    <property type="entry name" value="7tm_1"/>
    <property type="match status" value="1"/>
</dbReference>
<evidence type="ECO:0000256" key="4">
    <source>
        <dbReference type="ARBA" id="ARBA00023040"/>
    </source>
</evidence>
<reference evidence="10" key="1">
    <citation type="journal article" date="2013" name="Nature">
        <title>The genomes of four tapeworm species reveal adaptations to parasitism.</title>
        <authorList>
            <person name="Tsai I.J."/>
            <person name="Zarowiecki M."/>
            <person name="Holroyd N."/>
            <person name="Garciarrubio A."/>
            <person name="Sanchez-Flores A."/>
            <person name="Brooks K.L."/>
            <person name="Tracey A."/>
            <person name="Bobes R.J."/>
            <person name="Fragoso G."/>
            <person name="Sciutto E."/>
            <person name="Aslett M."/>
            <person name="Beasley H."/>
            <person name="Bennett H.M."/>
            <person name="Cai J."/>
            <person name="Camicia F."/>
            <person name="Clark R."/>
            <person name="Cucher M."/>
            <person name="De Silva N."/>
            <person name="Day T.A."/>
            <person name="Deplazes P."/>
            <person name="Estrada K."/>
            <person name="Fernandez C."/>
            <person name="Holland P.W."/>
            <person name="Hou J."/>
            <person name="Hu S."/>
            <person name="Huckvale T."/>
            <person name="Hung S.S."/>
            <person name="Kamenetzky L."/>
            <person name="Keane J.A."/>
            <person name="Kiss F."/>
            <person name="Koziol U."/>
            <person name="Lambert O."/>
            <person name="Liu K."/>
            <person name="Luo X."/>
            <person name="Luo Y."/>
            <person name="Macchiaroli N."/>
            <person name="Nichol S."/>
            <person name="Paps J."/>
            <person name="Parkinson J."/>
            <person name="Pouchkina-Stantcheva N."/>
            <person name="Riddiford N."/>
            <person name="Rosenzvit M."/>
            <person name="Salinas G."/>
            <person name="Wasmuth J.D."/>
            <person name="Zamanian M."/>
            <person name="Zheng Y."/>
            <person name="Cai X."/>
            <person name="Soberon X."/>
            <person name="Olson P.D."/>
            <person name="Laclette J.P."/>
            <person name="Brehm K."/>
            <person name="Berriman M."/>
            <person name="Garciarrubio A."/>
            <person name="Bobes R.J."/>
            <person name="Fragoso G."/>
            <person name="Sanchez-Flores A."/>
            <person name="Estrada K."/>
            <person name="Cevallos M.A."/>
            <person name="Morett E."/>
            <person name="Gonzalez V."/>
            <person name="Portillo T."/>
            <person name="Ochoa-Leyva A."/>
            <person name="Jose M.V."/>
            <person name="Sciutto E."/>
            <person name="Landa A."/>
            <person name="Jimenez L."/>
            <person name="Valdes V."/>
            <person name="Carrero J.C."/>
            <person name="Larralde C."/>
            <person name="Morales-Montor J."/>
            <person name="Limon-Lason J."/>
            <person name="Soberon X."/>
            <person name="Laclette J.P."/>
        </authorList>
    </citation>
    <scope>NUCLEOTIDE SEQUENCE [LARGE SCALE GENOMIC DNA]</scope>
</reference>
<evidence type="ECO:0000313" key="11">
    <source>
        <dbReference type="Proteomes" id="UP000017246"/>
    </source>
</evidence>
<organism evidence="10 11">
    <name type="scientific">Echinococcus multilocularis</name>
    <name type="common">Fox tapeworm</name>
    <dbReference type="NCBI Taxonomy" id="6211"/>
    <lineage>
        <taxon>Eukaryota</taxon>
        <taxon>Metazoa</taxon>
        <taxon>Spiralia</taxon>
        <taxon>Lophotrochozoa</taxon>
        <taxon>Platyhelminthes</taxon>
        <taxon>Cestoda</taxon>
        <taxon>Eucestoda</taxon>
        <taxon>Cyclophyllidea</taxon>
        <taxon>Taeniidae</taxon>
        <taxon>Echinococcus</taxon>
    </lineage>
</organism>
<dbReference type="InterPro" id="IPR000276">
    <property type="entry name" value="GPCR_Rhodpsn"/>
</dbReference>
<evidence type="ECO:0000256" key="1">
    <source>
        <dbReference type="ARBA" id="ARBA00004141"/>
    </source>
</evidence>
<dbReference type="OMA" id="FICIELW"/>
<feature type="transmembrane region" description="Helical" evidence="8">
    <location>
        <begin position="144"/>
        <end position="163"/>
    </location>
</feature>
<evidence type="ECO:0000313" key="10">
    <source>
        <dbReference type="EMBL" id="CDS42258.1"/>
    </source>
</evidence>
<evidence type="ECO:0000256" key="6">
    <source>
        <dbReference type="ARBA" id="ARBA00023170"/>
    </source>
</evidence>
<keyword evidence="4" id="KW-0297">G-protein coupled receptor</keyword>
<keyword evidence="7" id="KW-0807">Transducer</keyword>
<dbReference type="InterPro" id="IPR017452">
    <property type="entry name" value="GPCR_Rhodpsn_7TM"/>
</dbReference>
<comment type="subcellular location">
    <subcellularLocation>
        <location evidence="1">Membrane</location>
        <topology evidence="1">Multi-pass membrane protein</topology>
    </subcellularLocation>
</comment>
<feature type="transmembrane region" description="Helical" evidence="8">
    <location>
        <begin position="112"/>
        <end position="132"/>
    </location>
</feature>
<feature type="transmembrane region" description="Helical" evidence="8">
    <location>
        <begin position="196"/>
        <end position="219"/>
    </location>
</feature>
<accession>A0A068YJ91</accession>
<evidence type="ECO:0000256" key="7">
    <source>
        <dbReference type="ARBA" id="ARBA00023224"/>
    </source>
</evidence>
<feature type="transmembrane region" description="Helical" evidence="8">
    <location>
        <begin position="20"/>
        <end position="40"/>
    </location>
</feature>
<sequence>MVDCSDVVNTLFTLVASVRFFISPLLFVLGIGANIMVFYLFLTNKPLTRYNLYPIALSIFESIVLLLNAFIDDFLGRGLYYFSNGNVRIKVDTASLSACQFFEFAESWSSFVAAYIMLAFGIDRVLSIGLPHRFQRDRHICSTMLLYLGIMVVGAALSAPIAAGSELKYENQATMKVWFPGAAKRIEYYTKVNVTVITFLIPTFLLVTINCIIIGQMLIRKTTHPTVNDPSESRTEMRRVITYLLISFVSFACTLPLTVTICVRAGHDFTTPRCEFSIVAELSRLFNSTKDIQYACHGYTYIFFFKFFRNRLKQMCSRMRENCCCGVERVLTKRSPNPKIAQVTHISTK</sequence>
<gene>
    <name evidence="10" type="ORF">EmuJ_000996550</name>
</gene>
<evidence type="ECO:0000256" key="8">
    <source>
        <dbReference type="SAM" id="Phobius"/>
    </source>
</evidence>
<feature type="transmembrane region" description="Helical" evidence="8">
    <location>
        <begin position="52"/>
        <end position="71"/>
    </location>
</feature>
<dbReference type="Proteomes" id="UP000017246">
    <property type="component" value="Unassembled WGS sequence"/>
</dbReference>
<keyword evidence="3 8" id="KW-1133">Transmembrane helix</keyword>
<dbReference type="CDD" id="cd00637">
    <property type="entry name" value="7tm_classA_rhodopsin-like"/>
    <property type="match status" value="1"/>
</dbReference>
<reference evidence="10" key="2">
    <citation type="submission" date="2015-11" db="EMBL/GenBank/DDBJ databases">
        <authorList>
            <person name="Zhang Y."/>
            <person name="Guo Z."/>
        </authorList>
    </citation>
    <scope>NUCLEOTIDE SEQUENCE</scope>
</reference>
<dbReference type="EMBL" id="LN902842">
    <property type="protein sequence ID" value="CDS42258.1"/>
    <property type="molecule type" value="Genomic_DNA"/>
</dbReference>
<feature type="transmembrane region" description="Helical" evidence="8">
    <location>
        <begin position="240"/>
        <end position="261"/>
    </location>
</feature>
<keyword evidence="2 8" id="KW-0812">Transmembrane</keyword>
<keyword evidence="11" id="KW-1185">Reference proteome</keyword>
<dbReference type="PROSITE" id="PS50262">
    <property type="entry name" value="G_PROTEIN_RECEP_F1_2"/>
    <property type="match status" value="1"/>
</dbReference>
<dbReference type="OrthoDB" id="9990906at2759"/>
<feature type="transmembrane region" description="Helical" evidence="8">
    <location>
        <begin position="292"/>
        <end position="308"/>
    </location>
</feature>
<dbReference type="SUPFAM" id="SSF81321">
    <property type="entry name" value="Family A G protein-coupled receptor-like"/>
    <property type="match status" value="1"/>
</dbReference>
<name>A0A068YJ91_ECHMU</name>
<dbReference type="PANTHER" id="PTHR24243">
    <property type="entry name" value="G-PROTEIN COUPLED RECEPTOR"/>
    <property type="match status" value="1"/>
</dbReference>
<evidence type="ECO:0000256" key="2">
    <source>
        <dbReference type="ARBA" id="ARBA00022692"/>
    </source>
</evidence>
<dbReference type="PANTHER" id="PTHR24243:SF233">
    <property type="entry name" value="THYROTROPIN-RELEASING HORMONE RECEPTOR"/>
    <property type="match status" value="1"/>
</dbReference>
<keyword evidence="5 8" id="KW-0472">Membrane</keyword>
<keyword evidence="6 10" id="KW-0675">Receptor</keyword>
<proteinExistence type="predicted"/>
<evidence type="ECO:0000256" key="3">
    <source>
        <dbReference type="ARBA" id="ARBA00022989"/>
    </source>
</evidence>